<name>A0ABR4UKD5_9FLAO</name>
<accession>A0ABR4UKD5</accession>
<reference evidence="1 2" key="1">
    <citation type="submission" date="2014-07" db="EMBL/GenBank/DDBJ databases">
        <title>Genome of Chryseobacterium vrystaatense LMG 22846.</title>
        <authorList>
            <person name="Pipes S.E."/>
            <person name="Stropko S.J."/>
            <person name="Newman J.D."/>
        </authorList>
    </citation>
    <scope>NUCLEOTIDE SEQUENCE [LARGE SCALE GENOMIC DNA]</scope>
    <source>
        <strain evidence="1 2">LMG 22846</strain>
    </source>
</reference>
<gene>
    <name evidence="1" type="ORF">IW16_14915</name>
</gene>
<organism evidence="1 2">
    <name type="scientific">Chryseobacterium vrystaatense</name>
    <dbReference type="NCBI Taxonomy" id="307480"/>
    <lineage>
        <taxon>Bacteria</taxon>
        <taxon>Pseudomonadati</taxon>
        <taxon>Bacteroidota</taxon>
        <taxon>Flavobacteriia</taxon>
        <taxon>Flavobacteriales</taxon>
        <taxon>Weeksellaceae</taxon>
        <taxon>Chryseobacterium group</taxon>
        <taxon>Chryseobacterium</taxon>
    </lineage>
</organism>
<sequence>MNHPAYTCTLNGGLLMAVKEEALPMRGLPAPTNQKMNINRICVFLKALRPQWIVHPIVTCQDT</sequence>
<proteinExistence type="predicted"/>
<protein>
    <submittedName>
        <fullName evidence="1">Uncharacterized protein</fullName>
    </submittedName>
</protein>
<keyword evidence="2" id="KW-1185">Reference proteome</keyword>
<dbReference type="EMBL" id="JPRI01000005">
    <property type="protein sequence ID" value="KFF25304.1"/>
    <property type="molecule type" value="Genomic_DNA"/>
</dbReference>
<evidence type="ECO:0000313" key="2">
    <source>
        <dbReference type="Proteomes" id="UP000028719"/>
    </source>
</evidence>
<dbReference type="Proteomes" id="UP000028719">
    <property type="component" value="Unassembled WGS sequence"/>
</dbReference>
<evidence type="ECO:0000313" key="1">
    <source>
        <dbReference type="EMBL" id="KFF25304.1"/>
    </source>
</evidence>
<comment type="caution">
    <text evidence="1">The sequence shown here is derived from an EMBL/GenBank/DDBJ whole genome shotgun (WGS) entry which is preliminary data.</text>
</comment>